<keyword evidence="4" id="KW-1185">Reference proteome</keyword>
<dbReference type="Gene3D" id="2.60.40.10">
    <property type="entry name" value="Immunoglobulins"/>
    <property type="match status" value="1"/>
</dbReference>
<evidence type="ECO:0000259" key="2">
    <source>
        <dbReference type="PROSITE" id="PS50853"/>
    </source>
</evidence>
<dbReference type="Proteomes" id="UP001597180">
    <property type="component" value="Unassembled WGS sequence"/>
</dbReference>
<dbReference type="PROSITE" id="PS50853">
    <property type="entry name" value="FN3"/>
    <property type="match status" value="1"/>
</dbReference>
<feature type="domain" description="Fibronectin type-III" evidence="2">
    <location>
        <begin position="31"/>
        <end position="118"/>
    </location>
</feature>
<evidence type="ECO:0000313" key="3">
    <source>
        <dbReference type="EMBL" id="MFD1220651.1"/>
    </source>
</evidence>
<evidence type="ECO:0000313" key="4">
    <source>
        <dbReference type="Proteomes" id="UP001597180"/>
    </source>
</evidence>
<dbReference type="SMART" id="SM00060">
    <property type="entry name" value="FN3"/>
    <property type="match status" value="1"/>
</dbReference>
<name>A0ABW3ULB1_9BACL</name>
<dbReference type="SUPFAM" id="SSF49265">
    <property type="entry name" value="Fibronectin type III"/>
    <property type="match status" value="1"/>
</dbReference>
<dbReference type="EMBL" id="JBHTLU010000013">
    <property type="protein sequence ID" value="MFD1220651.1"/>
    <property type="molecule type" value="Genomic_DNA"/>
</dbReference>
<sequence length="284" mass="30445">MADSDSNLKDTIVYYDDWSSLEPVRVINTVPPDNVSNLTASDVQAMQTTLSWTASSSDHITEYRVYNGSDYVGSTTSTTYTVAGLEQQTSYTFTVKAVDREGLISSGSSITVATPVLTFALAMNGTTDYVQTPTLSFDTVIMDILAEPKSMGFSSYLDATRGIPQSAFGRNSAGIDYLQAAWKSVYVNGEDKTASANKAAIVPSQQRITVKLVLKSPGKSILVIFANQLGSIPMKGILYSVKIMSGNIVTALYDFTEPFAGTAVPDKSGNNQTARLQGGTWING</sequence>
<dbReference type="InterPro" id="IPR036116">
    <property type="entry name" value="FN3_sf"/>
</dbReference>
<dbReference type="Pfam" id="PF00041">
    <property type="entry name" value="fn3"/>
    <property type="match status" value="1"/>
</dbReference>
<accession>A0ABW3ULB1</accession>
<feature type="region of interest" description="Disordered" evidence="1">
    <location>
        <begin position="264"/>
        <end position="284"/>
    </location>
</feature>
<protein>
    <submittedName>
        <fullName evidence="3">Fibronectin type III domain-containing protein</fullName>
    </submittedName>
</protein>
<comment type="caution">
    <text evidence="3">The sequence shown here is derived from an EMBL/GenBank/DDBJ whole genome shotgun (WGS) entry which is preliminary data.</text>
</comment>
<dbReference type="CDD" id="cd00063">
    <property type="entry name" value="FN3"/>
    <property type="match status" value="1"/>
</dbReference>
<dbReference type="InterPro" id="IPR013783">
    <property type="entry name" value="Ig-like_fold"/>
</dbReference>
<feature type="compositionally biased region" description="Polar residues" evidence="1">
    <location>
        <begin position="268"/>
        <end position="284"/>
    </location>
</feature>
<gene>
    <name evidence="3" type="ORF">ACFQ4B_11005</name>
</gene>
<dbReference type="InterPro" id="IPR003961">
    <property type="entry name" value="FN3_dom"/>
</dbReference>
<reference evidence="4" key="1">
    <citation type="journal article" date="2019" name="Int. J. Syst. Evol. Microbiol.">
        <title>The Global Catalogue of Microorganisms (GCM) 10K type strain sequencing project: providing services to taxonomists for standard genome sequencing and annotation.</title>
        <authorList>
            <consortium name="The Broad Institute Genomics Platform"/>
            <consortium name="The Broad Institute Genome Sequencing Center for Infectious Disease"/>
            <person name="Wu L."/>
            <person name="Ma J."/>
        </authorList>
    </citation>
    <scope>NUCLEOTIDE SEQUENCE [LARGE SCALE GENOMIC DNA]</scope>
    <source>
        <strain evidence="4">CCUG 53270</strain>
    </source>
</reference>
<organism evidence="3 4">
    <name type="scientific">Paenibacillus vulneris</name>
    <dbReference type="NCBI Taxonomy" id="1133364"/>
    <lineage>
        <taxon>Bacteria</taxon>
        <taxon>Bacillati</taxon>
        <taxon>Bacillota</taxon>
        <taxon>Bacilli</taxon>
        <taxon>Bacillales</taxon>
        <taxon>Paenibacillaceae</taxon>
        <taxon>Paenibacillus</taxon>
    </lineage>
</organism>
<proteinExistence type="predicted"/>
<evidence type="ECO:0000256" key="1">
    <source>
        <dbReference type="SAM" id="MobiDB-lite"/>
    </source>
</evidence>
<dbReference type="RefSeq" id="WP_345587239.1">
    <property type="nucleotide sequence ID" value="NZ_BAABJG010000006.1"/>
</dbReference>